<feature type="transmembrane region" description="Helical" evidence="6">
    <location>
        <begin position="104"/>
        <end position="124"/>
    </location>
</feature>
<comment type="subcellular location">
    <subcellularLocation>
        <location evidence="1">Cell membrane</location>
        <topology evidence="1">Multi-pass membrane protein</topology>
    </subcellularLocation>
</comment>
<feature type="transmembrane region" description="Helical" evidence="6">
    <location>
        <begin position="265"/>
        <end position="284"/>
    </location>
</feature>
<accession>A0A919INQ3</accession>
<evidence type="ECO:0000313" key="8">
    <source>
        <dbReference type="EMBL" id="GID65350.1"/>
    </source>
</evidence>
<evidence type="ECO:0000256" key="3">
    <source>
        <dbReference type="ARBA" id="ARBA00022692"/>
    </source>
</evidence>
<dbReference type="CDD" id="cd17504">
    <property type="entry name" value="MFS_MMR_MDR_like"/>
    <property type="match status" value="1"/>
</dbReference>
<dbReference type="PANTHER" id="PTHR42718:SF9">
    <property type="entry name" value="MAJOR FACILITATOR SUPERFAMILY MULTIDRUG TRANSPORTER MFSC"/>
    <property type="match status" value="1"/>
</dbReference>
<dbReference type="InterPro" id="IPR011701">
    <property type="entry name" value="MFS"/>
</dbReference>
<keyword evidence="4 6" id="KW-1133">Transmembrane helix</keyword>
<dbReference type="InterPro" id="IPR020846">
    <property type="entry name" value="MFS_dom"/>
</dbReference>
<feature type="transmembrane region" description="Helical" evidence="6">
    <location>
        <begin position="79"/>
        <end position="98"/>
    </location>
</feature>
<organism evidence="8 9">
    <name type="scientific">Actinoplanes cyaneus</name>
    <dbReference type="NCBI Taxonomy" id="52696"/>
    <lineage>
        <taxon>Bacteria</taxon>
        <taxon>Bacillati</taxon>
        <taxon>Actinomycetota</taxon>
        <taxon>Actinomycetes</taxon>
        <taxon>Micromonosporales</taxon>
        <taxon>Micromonosporaceae</taxon>
        <taxon>Actinoplanes</taxon>
    </lineage>
</organism>
<keyword evidence="5 6" id="KW-0472">Membrane</keyword>
<evidence type="ECO:0000256" key="5">
    <source>
        <dbReference type="ARBA" id="ARBA00023136"/>
    </source>
</evidence>
<evidence type="ECO:0000259" key="7">
    <source>
        <dbReference type="PROSITE" id="PS50850"/>
    </source>
</evidence>
<feature type="transmembrane region" description="Helical" evidence="6">
    <location>
        <begin position="46"/>
        <end position="67"/>
    </location>
</feature>
<evidence type="ECO:0000256" key="2">
    <source>
        <dbReference type="ARBA" id="ARBA00022448"/>
    </source>
</evidence>
<evidence type="ECO:0000256" key="4">
    <source>
        <dbReference type="ARBA" id="ARBA00022989"/>
    </source>
</evidence>
<comment type="caution">
    <text evidence="8">The sequence shown here is derived from an EMBL/GenBank/DDBJ whole genome shotgun (WGS) entry which is preliminary data.</text>
</comment>
<dbReference type="GO" id="GO:0005886">
    <property type="term" value="C:plasma membrane"/>
    <property type="evidence" value="ECO:0007669"/>
    <property type="project" value="UniProtKB-SubCell"/>
</dbReference>
<dbReference type="Gene3D" id="1.20.1250.20">
    <property type="entry name" value="MFS general substrate transporter like domains"/>
    <property type="match status" value="2"/>
</dbReference>
<dbReference type="AlphaFoldDB" id="A0A919INQ3"/>
<evidence type="ECO:0000313" key="9">
    <source>
        <dbReference type="Proteomes" id="UP000619479"/>
    </source>
</evidence>
<evidence type="ECO:0000256" key="1">
    <source>
        <dbReference type="ARBA" id="ARBA00004651"/>
    </source>
</evidence>
<dbReference type="SUPFAM" id="SSF103473">
    <property type="entry name" value="MFS general substrate transporter"/>
    <property type="match status" value="2"/>
</dbReference>
<dbReference type="PROSITE" id="PS50850">
    <property type="entry name" value="MFS"/>
    <property type="match status" value="1"/>
</dbReference>
<feature type="transmembrane region" description="Helical" evidence="6">
    <location>
        <begin position="304"/>
        <end position="326"/>
    </location>
</feature>
<dbReference type="Pfam" id="PF07690">
    <property type="entry name" value="MFS_1"/>
    <property type="match status" value="1"/>
</dbReference>
<feature type="transmembrane region" description="Helical" evidence="6">
    <location>
        <begin position="338"/>
        <end position="356"/>
    </location>
</feature>
<keyword evidence="9" id="KW-1185">Reference proteome</keyword>
<reference evidence="8" key="1">
    <citation type="submission" date="2021-01" db="EMBL/GenBank/DDBJ databases">
        <title>Whole genome shotgun sequence of Actinoplanes cyaneus NBRC 14990.</title>
        <authorList>
            <person name="Komaki H."/>
            <person name="Tamura T."/>
        </authorList>
    </citation>
    <scope>NUCLEOTIDE SEQUENCE</scope>
    <source>
        <strain evidence="8">NBRC 14990</strain>
    </source>
</reference>
<dbReference type="Proteomes" id="UP000619479">
    <property type="component" value="Unassembled WGS sequence"/>
</dbReference>
<keyword evidence="3 6" id="KW-0812">Transmembrane</keyword>
<name>A0A919INQ3_9ACTN</name>
<feature type="domain" description="Major facilitator superfamily (MFS) profile" evidence="7">
    <location>
        <begin position="13"/>
        <end position="464"/>
    </location>
</feature>
<sequence length="485" mass="49723">MSQVTRPVRPALLLLAAAAGSFLLSMIQSVPVPVLPQIAQQLGVDATTVGWVTTATLLAASACTPLLGRLGHVLGIKPVFVATLVVTLVGSILAATAHDIGWLIAARIMQGTSFGLFPLGISLLRHELPATKLTNSMAVVASTLGVGGGVALVAAGLLTQHDADYRRVFWLCVAVSAIALALSLTLPRRAGAGGKVDLVGAVVLSAGLVSLLLPISQGHTWGWTSARVLVLFAAAAVILVGFLLLERRMAAPLVSVQLLSHRPILVTNLAAMAVGFAMFALQLATSYFVQSPRAFTGFGFTATVLQTSVIFLLPGAAASIVVGPIAGRLVGRIGPRPVLALACGIAALATASLAFLHDSKGAVIAGFVVASCAIAMAYASMPALLIQHVDPHDTGIANSINSIMRTIGGTIGSALVITILAGQTHRVGAVELPTENAYKISYVLGAVVFAVGGALVLLFIDRTRPAGHALEPEPRSEAVPQPARA</sequence>
<keyword evidence="2" id="KW-0813">Transport</keyword>
<dbReference type="GO" id="GO:0022857">
    <property type="term" value="F:transmembrane transporter activity"/>
    <property type="evidence" value="ECO:0007669"/>
    <property type="project" value="InterPro"/>
</dbReference>
<feature type="transmembrane region" description="Helical" evidence="6">
    <location>
        <begin position="362"/>
        <end position="381"/>
    </location>
</feature>
<dbReference type="InterPro" id="IPR036259">
    <property type="entry name" value="MFS_trans_sf"/>
</dbReference>
<evidence type="ECO:0000256" key="6">
    <source>
        <dbReference type="SAM" id="Phobius"/>
    </source>
</evidence>
<feature type="transmembrane region" description="Helical" evidence="6">
    <location>
        <begin position="136"/>
        <end position="156"/>
    </location>
</feature>
<proteinExistence type="predicted"/>
<protein>
    <submittedName>
        <fullName evidence="8">MFS transporter</fullName>
    </submittedName>
</protein>
<feature type="transmembrane region" description="Helical" evidence="6">
    <location>
        <begin position="440"/>
        <end position="460"/>
    </location>
</feature>
<dbReference type="EMBL" id="BOMH01000024">
    <property type="protein sequence ID" value="GID65350.1"/>
    <property type="molecule type" value="Genomic_DNA"/>
</dbReference>
<feature type="transmembrane region" description="Helical" evidence="6">
    <location>
        <begin position="168"/>
        <end position="186"/>
    </location>
</feature>
<feature type="transmembrane region" description="Helical" evidence="6">
    <location>
        <begin position="402"/>
        <end position="420"/>
    </location>
</feature>
<dbReference type="PANTHER" id="PTHR42718">
    <property type="entry name" value="MAJOR FACILITATOR SUPERFAMILY MULTIDRUG TRANSPORTER MFSC"/>
    <property type="match status" value="1"/>
</dbReference>
<feature type="transmembrane region" description="Helical" evidence="6">
    <location>
        <begin position="228"/>
        <end position="245"/>
    </location>
</feature>
<feature type="transmembrane region" description="Helical" evidence="6">
    <location>
        <begin position="198"/>
        <end position="216"/>
    </location>
</feature>
<gene>
    <name evidence="8" type="ORF">Acy02nite_32310</name>
</gene>